<dbReference type="EMBL" id="MH043736">
    <property type="protein sequence ID" value="AWI66890.1"/>
    <property type="molecule type" value="mRNA"/>
</dbReference>
<dbReference type="GO" id="GO:0016491">
    <property type="term" value="F:oxidoreductase activity"/>
    <property type="evidence" value="ECO:0007669"/>
    <property type="project" value="UniProtKB-KW"/>
</dbReference>
<dbReference type="PANTHER" id="PTHR43364">
    <property type="entry name" value="NADH-SPECIFIC METHYLGLYOXAL REDUCTASE-RELATED"/>
    <property type="match status" value="1"/>
</dbReference>
<dbReference type="InterPro" id="IPR023210">
    <property type="entry name" value="NADP_OxRdtase_dom"/>
</dbReference>
<evidence type="ECO:0000256" key="1">
    <source>
        <dbReference type="ARBA" id="ARBA00023002"/>
    </source>
</evidence>
<feature type="domain" description="NADP-dependent oxidoreductase" evidence="2">
    <location>
        <begin position="15"/>
        <end position="309"/>
    </location>
</feature>
<dbReference type="Pfam" id="PF00248">
    <property type="entry name" value="Aldo_ket_red"/>
    <property type="match status" value="1"/>
</dbReference>
<dbReference type="InterPro" id="IPR036812">
    <property type="entry name" value="NAD(P)_OxRdtase_dom_sf"/>
</dbReference>
<dbReference type="AlphaFoldDB" id="A0A2S1TZ18"/>
<dbReference type="CDD" id="cd19079">
    <property type="entry name" value="AKR_EcYajO-like"/>
    <property type="match status" value="1"/>
</dbReference>
<dbReference type="SUPFAM" id="SSF51430">
    <property type="entry name" value="NAD(P)-linked oxidoreductase"/>
    <property type="match status" value="1"/>
</dbReference>
<name>A0A2S1TZ18_PIRSP</name>
<evidence type="ECO:0000259" key="2">
    <source>
        <dbReference type="Pfam" id="PF00248"/>
    </source>
</evidence>
<dbReference type="PANTHER" id="PTHR43364:SF4">
    <property type="entry name" value="NAD(P)-LINKED OXIDOREDUCTASE SUPERFAMILY PROTEIN"/>
    <property type="match status" value="1"/>
</dbReference>
<sequence>MEYTALGKSGIKISKICLGCMTFGEDKDKPWLLNQEQADEMVKRALDLGINFFDTANCYNFGTSEEYLGKSLKKFTKREDVVIATKVRLNEGGLSREAILREVEGSLKRLQIDYLDLYIIHRWDYDTPIEETMGTLNELVQSGKVRALGCSAVFSYQFYKAQECARQHGWATFVSIQNHYNLVYREEEREMIQLLEEEGMVMTPYSPLAGGRLARLWEADTARYKFDEFAKTKYEHDREIDLPVVQRVKEIADKHQVSMGQVSMAWLLSKPLMAAPIVGVTKIQHLEDACKAVNLKLSDEEIKYLEELYVPHNVVGAVKKEFNVKF</sequence>
<protein>
    <submittedName>
        <fullName evidence="3">Dehydrogenase</fullName>
    </submittedName>
</protein>
<dbReference type="FunFam" id="3.20.20.100:FF:000004">
    <property type="entry name" value="Oxidoreductase, aldo/keto reductase"/>
    <property type="match status" value="1"/>
</dbReference>
<proteinExistence type="evidence at transcript level"/>
<dbReference type="PRINTS" id="PR00069">
    <property type="entry name" value="ALDKETRDTASE"/>
</dbReference>
<evidence type="ECO:0000313" key="3">
    <source>
        <dbReference type="EMBL" id="AWI66890.1"/>
    </source>
</evidence>
<dbReference type="Gene3D" id="3.20.20.100">
    <property type="entry name" value="NADP-dependent oxidoreductase domain"/>
    <property type="match status" value="1"/>
</dbReference>
<keyword evidence="1" id="KW-0560">Oxidoreductase</keyword>
<organism evidence="3">
    <name type="scientific">Piromyces sp</name>
    <dbReference type="NCBI Taxonomy" id="45796"/>
    <lineage>
        <taxon>Eukaryota</taxon>
        <taxon>Fungi</taxon>
        <taxon>Fungi incertae sedis</taxon>
        <taxon>Chytridiomycota</taxon>
        <taxon>Chytridiomycota incertae sedis</taxon>
        <taxon>Neocallimastigomycetes</taxon>
        <taxon>Neocallimastigales</taxon>
        <taxon>Neocallimastigaceae</taxon>
        <taxon>Piromyces</taxon>
    </lineage>
</organism>
<accession>A0A2S1TZ18</accession>
<dbReference type="InterPro" id="IPR050523">
    <property type="entry name" value="AKR_Detox_Biosynth"/>
</dbReference>
<dbReference type="InterPro" id="IPR020471">
    <property type="entry name" value="AKR"/>
</dbReference>
<reference evidence="3" key="1">
    <citation type="submission" date="2018-03" db="EMBL/GenBank/DDBJ databases">
        <title>Horizontal gene transfer is an indispensable driver in forging the evolution of the Neocallimastigomycota as a distinct gut-dwelling fungal lineage.</title>
        <authorList>
            <person name="Murphy C.L."/>
            <person name="Youssef N.H."/>
            <person name="Elshahed M.S."/>
        </authorList>
    </citation>
    <scope>NUCLEOTIDE SEQUENCE</scope>
    <source>
        <strain evidence="3">A1</strain>
    </source>
</reference>
<dbReference type="GO" id="GO:0005829">
    <property type="term" value="C:cytosol"/>
    <property type="evidence" value="ECO:0007669"/>
    <property type="project" value="UniProtKB-ARBA"/>
</dbReference>